<dbReference type="EMBL" id="CP033239">
    <property type="protein sequence ID" value="AZF77668.1"/>
    <property type="molecule type" value="Genomic_DNA"/>
</dbReference>
<evidence type="ECO:0000313" key="26">
    <source>
        <dbReference type="Proteomes" id="UP000594632"/>
    </source>
</evidence>
<evidence type="ECO:0000313" key="11">
    <source>
        <dbReference type="EMBL" id="AZF80276.1"/>
    </source>
</evidence>
<dbReference type="AlphaFoldDB" id="A0A0E3MER3"/>
<evidence type="ECO:0000313" key="5">
    <source>
        <dbReference type="EMBL" id="AKA78079.1"/>
    </source>
</evidence>
<evidence type="ECO:0000313" key="13">
    <source>
        <dbReference type="EMBL" id="QPG49700.1"/>
    </source>
</evidence>
<dbReference type="InterPro" id="IPR001667">
    <property type="entry name" value="DDH_dom"/>
</dbReference>
<evidence type="ECO:0000313" key="19">
    <source>
        <dbReference type="Proteomes" id="UP000267993"/>
    </source>
</evidence>
<evidence type="ECO:0000259" key="1">
    <source>
        <dbReference type="Pfam" id="PF01368"/>
    </source>
</evidence>
<gene>
    <name evidence="13" type="ORF">HFC64_07600</name>
    <name evidence="14" type="ORF">SSOP1_2578</name>
    <name evidence="5" type="ORF">SULA_0250</name>
    <name evidence="3" type="ORF">SULB_0251</name>
    <name evidence="4" type="ORF">SULC_0250</name>
    <name evidence="6" type="ORF">SULG_01270</name>
    <name evidence="7" type="ORF">SULH_01270</name>
    <name evidence="8" type="ORF">SULI_01270</name>
    <name evidence="9" type="ORF">SULM_01270</name>
    <name evidence="10" type="ORF">SULN_01270</name>
    <name evidence="11" type="ORF">SULO_01280</name>
    <name evidence="12" type="ORF">SULZ_01290</name>
</gene>
<evidence type="ECO:0000313" key="25">
    <source>
        <dbReference type="Proteomes" id="UP000282269"/>
    </source>
</evidence>
<evidence type="ECO:0000313" key="17">
    <source>
        <dbReference type="Proteomes" id="UP000033106"/>
    </source>
</evidence>
<dbReference type="InterPro" id="IPR038763">
    <property type="entry name" value="DHH_sf"/>
</dbReference>
<dbReference type="EMBL" id="CP033238">
    <property type="protein sequence ID" value="AZF75060.1"/>
    <property type="molecule type" value="Genomic_DNA"/>
</dbReference>
<evidence type="ECO:0000313" key="9">
    <source>
        <dbReference type="EMBL" id="AZF75060.1"/>
    </source>
</evidence>
<evidence type="ECO:0000313" key="20">
    <source>
        <dbReference type="Proteomes" id="UP000269431"/>
    </source>
</evidence>
<dbReference type="SUPFAM" id="SSF64182">
    <property type="entry name" value="DHH phosphoesterases"/>
    <property type="match status" value="1"/>
</dbReference>
<dbReference type="InterPro" id="IPR003156">
    <property type="entry name" value="DHHA1_dom"/>
</dbReference>
<dbReference type="EMBL" id="CP033235">
    <property type="protein sequence ID" value="AZF67201.1"/>
    <property type="molecule type" value="Genomic_DNA"/>
</dbReference>
<dbReference type="Proteomes" id="UP000594632">
    <property type="component" value="Chromosome"/>
</dbReference>
<dbReference type="PANTHER" id="PTHR42146">
    <property type="entry name" value="3',5'-CYCLIC-NUCLEOTIDE PHOSPHODIESTERASE"/>
    <property type="match status" value="1"/>
</dbReference>
<dbReference type="EMBL" id="CP050869">
    <property type="protein sequence ID" value="QPG49700.1"/>
    <property type="molecule type" value="Genomic_DNA"/>
</dbReference>
<dbReference type="Proteomes" id="UP000033057">
    <property type="component" value="Chromosome"/>
</dbReference>
<dbReference type="InterPro" id="IPR052968">
    <property type="entry name" value="Nucleotide_metab_enz"/>
</dbReference>
<reference evidence="18" key="3">
    <citation type="submission" date="2016-04" db="EMBL/GenBank/DDBJ databases">
        <authorList>
            <person name="Shah S.A."/>
            <person name="Garrett R.A."/>
        </authorList>
    </citation>
    <scope>NUCLEOTIDE SEQUENCE [LARGE SCALE GENOMIC DNA]</scope>
    <source>
        <strain evidence="18">ATCC 35091 / DSM 1616 / JCM 8930 / NBRC 15331 / P1</strain>
    </source>
</reference>
<evidence type="ECO:0000313" key="8">
    <source>
        <dbReference type="EMBL" id="AZF72441.1"/>
    </source>
</evidence>
<proteinExistence type="predicted"/>
<dbReference type="KEGG" id="ssof:SULC_0250"/>
<dbReference type="RefSeq" id="WP_009993149.1">
    <property type="nucleotide sequence ID" value="NZ_CP011055.2"/>
</dbReference>
<evidence type="ECO:0000313" key="6">
    <source>
        <dbReference type="EMBL" id="AZF67201.1"/>
    </source>
</evidence>
<protein>
    <submittedName>
        <fullName evidence="4 14">Phosphoesterase</fullName>
    </submittedName>
</protein>
<dbReference type="EMBL" id="CP033240">
    <property type="protein sequence ID" value="AZF80276.1"/>
    <property type="molecule type" value="Genomic_DNA"/>
</dbReference>
<evidence type="ECO:0000313" key="7">
    <source>
        <dbReference type="EMBL" id="AZF69821.1"/>
    </source>
</evidence>
<dbReference type="EMBL" id="CP033236">
    <property type="protein sequence ID" value="AZF69821.1"/>
    <property type="molecule type" value="Genomic_DNA"/>
</dbReference>
<evidence type="ECO:0000313" key="10">
    <source>
        <dbReference type="EMBL" id="AZF77668.1"/>
    </source>
</evidence>
<dbReference type="EMBL" id="CP033237">
    <property type="protein sequence ID" value="AZF72441.1"/>
    <property type="molecule type" value="Genomic_DNA"/>
</dbReference>
<sequence>MEYYAIVHNDFDGTASAAVYARAVKALPKNVFFTEPNKLHSLLASLELRGVYNIMIADLGINASTFNEIVKNLKKLIDQGANVEWFDHHVWKDEWKEELRKIGVSVYHDTSTCGAGVIYKYKNPNDEFSRKLSSADCSVDIWLHDDPMGEKLRRIVENNKDYSWKNELIKMFYNGILWNNTFDKTLEDVVSKELEGYKKVMKSYKLIQINGHKVVVAVRWKGPPDISYASQFLMTRTNASVFASANGKSISFRSKEIDVRQFAVKLGGGGHPLAAGAQLKVPIIYRFLNRIGIKGPMLNWVTKVVQNTIAEVGFVGYQESKKSSTPSPY</sequence>
<evidence type="ECO:0000313" key="4">
    <source>
        <dbReference type="EMBL" id="AKA75388.1"/>
    </source>
</evidence>
<dbReference type="Proteomes" id="UP000275843">
    <property type="component" value="Chromosome"/>
</dbReference>
<name>A0A0E3MER3_SACSO</name>
<reference evidence="19 20" key="4">
    <citation type="journal article" date="2018" name="Proc. Natl. Acad. Sci. U.S.A.">
        <title>Nonmutational mechanism of inheritance in the Archaeon Sulfolobus solfataricus.</title>
        <authorList>
            <person name="Payne S."/>
            <person name="McCarthy S."/>
            <person name="Johnson T."/>
            <person name="North E."/>
            <person name="Blum P."/>
        </authorList>
    </citation>
    <scope>NUCLEOTIDE SEQUENCE [LARGE SCALE GENOMIC DNA]</scope>
    <source>
        <strain evidence="7 19">SARC-H</strain>
        <strain evidence="8 23">SARC-I</strain>
        <strain evidence="10 24">SARC-N</strain>
        <strain evidence="11 25">SARC-O</strain>
        <strain evidence="12 20">SUL120</strain>
        <strain evidence="6 21">SULG</strain>
        <strain evidence="9 22">SULM</strain>
    </source>
</reference>
<dbReference type="Proteomes" id="UP000278715">
    <property type="component" value="Chromosome"/>
</dbReference>
<dbReference type="EMBL" id="LT549890">
    <property type="protein sequence ID" value="SAI86132.1"/>
    <property type="molecule type" value="Genomic_DNA"/>
</dbReference>
<evidence type="ECO:0000313" key="18">
    <source>
        <dbReference type="Proteomes" id="UP000076770"/>
    </source>
</evidence>
<dbReference type="KEGG" id="ssoa:SULA_0250"/>
<dbReference type="Proteomes" id="UP000273443">
    <property type="component" value="Chromosome"/>
</dbReference>
<dbReference type="EMBL" id="CP033241">
    <property type="protein sequence ID" value="AZF82884.1"/>
    <property type="molecule type" value="Genomic_DNA"/>
</dbReference>
<evidence type="ECO:0000313" key="23">
    <source>
        <dbReference type="Proteomes" id="UP000275843"/>
    </source>
</evidence>
<dbReference type="Proteomes" id="UP000033106">
    <property type="component" value="Chromosome"/>
</dbReference>
<evidence type="ECO:0000313" key="22">
    <source>
        <dbReference type="Proteomes" id="UP000273443"/>
    </source>
</evidence>
<dbReference type="Proteomes" id="UP000273194">
    <property type="component" value="Chromosome"/>
</dbReference>
<dbReference type="Pfam" id="PF02272">
    <property type="entry name" value="DHHA1"/>
    <property type="match status" value="1"/>
</dbReference>
<dbReference type="EMBL" id="CP011055">
    <property type="protein sequence ID" value="AKA72688.1"/>
    <property type="molecule type" value="Genomic_DNA"/>
</dbReference>
<dbReference type="GO" id="GO:0003676">
    <property type="term" value="F:nucleic acid binding"/>
    <property type="evidence" value="ECO:0007669"/>
    <property type="project" value="InterPro"/>
</dbReference>
<evidence type="ECO:0000313" key="15">
    <source>
        <dbReference type="Proteomes" id="UP000033057"/>
    </source>
</evidence>
<dbReference type="Pfam" id="PF01368">
    <property type="entry name" value="DHH"/>
    <property type="match status" value="1"/>
</dbReference>
<feature type="domain" description="DDH" evidence="1">
    <location>
        <begin position="6"/>
        <end position="122"/>
    </location>
</feature>
<dbReference type="EMBL" id="CP011056">
    <property type="protein sequence ID" value="AKA75388.1"/>
    <property type="molecule type" value="Genomic_DNA"/>
</dbReference>
<evidence type="ECO:0000259" key="2">
    <source>
        <dbReference type="Pfam" id="PF02272"/>
    </source>
</evidence>
<dbReference type="KEGG" id="ssol:SULB_0251"/>
<evidence type="ECO:0000313" key="14">
    <source>
        <dbReference type="EMBL" id="SAI86132.1"/>
    </source>
</evidence>
<dbReference type="Gene3D" id="3.10.310.30">
    <property type="match status" value="1"/>
</dbReference>
<accession>A0A0E3MER3</accession>
<dbReference type="OrthoDB" id="18016at2157"/>
<evidence type="ECO:0000313" key="24">
    <source>
        <dbReference type="Proteomes" id="UP000278715"/>
    </source>
</evidence>
<feature type="domain" description="DHHA1" evidence="2">
    <location>
        <begin position="238"/>
        <end position="283"/>
    </location>
</feature>
<dbReference type="PANTHER" id="PTHR42146:SF1">
    <property type="entry name" value="OLIGORIBONUCLEASE NRNB"/>
    <property type="match status" value="1"/>
</dbReference>
<evidence type="ECO:0000313" key="3">
    <source>
        <dbReference type="EMBL" id="AKA72688.1"/>
    </source>
</evidence>
<reference evidence="14" key="2">
    <citation type="submission" date="2016-04" db="EMBL/GenBank/DDBJ databases">
        <authorList>
            <person name="Evans L.H."/>
            <person name="Alamgir A."/>
            <person name="Owens N."/>
            <person name="Weber N.D."/>
            <person name="Virtaneva K."/>
            <person name="Barbian K."/>
            <person name="Babar A."/>
            <person name="Rosenke K."/>
        </authorList>
    </citation>
    <scope>NUCLEOTIDE SEQUENCE</scope>
    <source>
        <strain evidence="14">P1</strain>
    </source>
</reference>
<evidence type="ECO:0000313" key="16">
    <source>
        <dbReference type="Proteomes" id="UP000033085"/>
    </source>
</evidence>
<dbReference type="Proteomes" id="UP000033085">
    <property type="component" value="Chromosome"/>
</dbReference>
<dbReference type="Proteomes" id="UP000076770">
    <property type="component" value="Chromosome i"/>
</dbReference>
<reference evidence="15 16" key="1">
    <citation type="journal article" date="2015" name="Genome Announc.">
        <title>Complete Genome Sequence of Sulfolobus solfataricus Strain 98/2 and Evolved Derivatives.</title>
        <authorList>
            <person name="McCarthy S."/>
            <person name="Gradnigo J."/>
            <person name="Johnson T."/>
            <person name="Payne S."/>
            <person name="Lipzen A."/>
            <person name="Martin J."/>
            <person name="Schackwitz W."/>
            <person name="Moriyama E."/>
            <person name="Blum P."/>
        </authorList>
    </citation>
    <scope>NUCLEOTIDE SEQUENCE [LARGE SCALE GENOMIC DNA]</scope>
    <source>
        <strain evidence="15">98/2 SULC</strain>
        <strain evidence="3">SARC-B</strain>
        <strain evidence="4">SARC-C</strain>
        <strain evidence="5 17">SULA</strain>
        <strain evidence="16">SULB</strain>
    </source>
</reference>
<evidence type="ECO:0000313" key="21">
    <source>
        <dbReference type="Proteomes" id="UP000273194"/>
    </source>
</evidence>
<organism evidence="4 15">
    <name type="scientific">Saccharolobus solfataricus</name>
    <name type="common">Sulfolobus solfataricus</name>
    <dbReference type="NCBI Taxonomy" id="2287"/>
    <lineage>
        <taxon>Archaea</taxon>
        <taxon>Thermoproteota</taxon>
        <taxon>Thermoprotei</taxon>
        <taxon>Sulfolobales</taxon>
        <taxon>Sulfolobaceae</taxon>
        <taxon>Saccharolobus</taxon>
    </lineage>
</organism>
<reference evidence="4" key="5">
    <citation type="submission" date="2018-10" db="EMBL/GenBank/DDBJ databases">
        <authorList>
            <person name="McCarthy S."/>
            <person name="Gradnigo J."/>
            <person name="Johnson T."/>
            <person name="Payne S."/>
            <person name="Lipzen A."/>
            <person name="Schackwitz W."/>
            <person name="Martin J."/>
            <person name="Moriyama E."/>
            <person name="Blum P."/>
        </authorList>
    </citation>
    <scope>NUCLEOTIDE SEQUENCE</scope>
    <source>
        <strain evidence="3">SARC-B</strain>
        <strain evidence="4">SARC-C</strain>
        <strain evidence="5">SULA</strain>
    </source>
</reference>
<dbReference type="Proteomes" id="UP000282269">
    <property type="component" value="Chromosome"/>
</dbReference>
<dbReference type="EMBL" id="CP011057">
    <property type="protein sequence ID" value="AKA78079.1"/>
    <property type="molecule type" value="Genomic_DNA"/>
</dbReference>
<dbReference type="Proteomes" id="UP000267993">
    <property type="component" value="Chromosome"/>
</dbReference>
<reference evidence="13 26" key="6">
    <citation type="journal article" date="2020" name="Nat. Commun.">
        <title>The structures of two archaeal type IV pili illuminate evolutionary relationships.</title>
        <authorList>
            <person name="Wang F."/>
            <person name="Baquero D.P."/>
            <person name="Su Z."/>
            <person name="Beltran L.C."/>
            <person name="Prangishvili D."/>
            <person name="Krupovic M."/>
            <person name="Egelman E.H."/>
        </authorList>
    </citation>
    <scope>NUCLEOTIDE SEQUENCE [LARGE SCALE GENOMIC DNA]</scope>
    <source>
        <strain evidence="13 26">POZ149</strain>
    </source>
</reference>
<evidence type="ECO:0000313" key="12">
    <source>
        <dbReference type="EMBL" id="AZF82884.1"/>
    </source>
</evidence>
<dbReference type="Proteomes" id="UP000269431">
    <property type="component" value="Chromosome"/>
</dbReference>
<dbReference type="PATRIC" id="fig|2287.6.peg.258"/>
<dbReference type="GeneID" id="44128174"/>